<reference evidence="2" key="2">
    <citation type="submission" date="2015-01" db="EMBL/GenBank/DDBJ databases">
        <title>Evolutionary Origins and Diversification of the Mycorrhizal Mutualists.</title>
        <authorList>
            <consortium name="DOE Joint Genome Institute"/>
            <consortium name="Mycorrhizal Genomics Consortium"/>
            <person name="Kohler A."/>
            <person name="Kuo A."/>
            <person name="Nagy L.G."/>
            <person name="Floudas D."/>
            <person name="Copeland A."/>
            <person name="Barry K.W."/>
            <person name="Cichocki N."/>
            <person name="Veneault-Fourrey C."/>
            <person name="LaButti K."/>
            <person name="Lindquist E.A."/>
            <person name="Lipzen A."/>
            <person name="Lundell T."/>
            <person name="Morin E."/>
            <person name="Murat C."/>
            <person name="Riley R."/>
            <person name="Ohm R."/>
            <person name="Sun H."/>
            <person name="Tunlid A."/>
            <person name="Henrissat B."/>
            <person name="Grigoriev I.V."/>
            <person name="Hibbett D.S."/>
            <person name="Martin F."/>
        </authorList>
    </citation>
    <scope>NUCLEOTIDE SEQUENCE [LARGE SCALE GENOMIC DNA]</scope>
    <source>
        <strain evidence="2">Foug A</strain>
    </source>
</reference>
<dbReference type="PANTHER" id="PTHR33096:SF1">
    <property type="entry name" value="CXC1-LIKE CYSTEINE CLUSTER ASSOCIATED WITH KDZ TRANSPOSASES DOMAIN-CONTAINING PROTEIN"/>
    <property type="match status" value="1"/>
</dbReference>
<reference evidence="1 2" key="1">
    <citation type="submission" date="2014-04" db="EMBL/GenBank/DDBJ databases">
        <authorList>
            <consortium name="DOE Joint Genome Institute"/>
            <person name="Kuo A."/>
            <person name="Kohler A."/>
            <person name="Nagy L.G."/>
            <person name="Floudas D."/>
            <person name="Copeland A."/>
            <person name="Barry K.W."/>
            <person name="Cichocki N."/>
            <person name="Veneault-Fourrey C."/>
            <person name="LaButti K."/>
            <person name="Lindquist E.A."/>
            <person name="Lipzen A."/>
            <person name="Lundell T."/>
            <person name="Morin E."/>
            <person name="Murat C."/>
            <person name="Sun H."/>
            <person name="Tunlid A."/>
            <person name="Henrissat B."/>
            <person name="Grigoriev I.V."/>
            <person name="Hibbett D.S."/>
            <person name="Martin F."/>
            <person name="Nordberg H.P."/>
            <person name="Cantor M.N."/>
            <person name="Hua S.X."/>
        </authorList>
    </citation>
    <scope>NUCLEOTIDE SEQUENCE [LARGE SCALE GENOMIC DNA]</scope>
    <source>
        <strain evidence="1 2">Foug A</strain>
    </source>
</reference>
<name>A0A0C2ZLZ6_9AGAM</name>
<evidence type="ECO:0008006" key="3">
    <source>
        <dbReference type="Google" id="ProtNLM"/>
    </source>
</evidence>
<dbReference type="OrthoDB" id="3246730at2759"/>
<sequence length="868" mass="98356">MLKAMTLEEKQAIMALCERQSDSLQSEMMGDDNADFGNDNPDFGAFDNILSGAHLLQISHTGGEFQEMTRQVLNAMRTKYISPLTFAMKLILDHRLFVSHRSHRDYRTHRDRAWLWAIAFERQIPAVAEAYLTWCFNHSQRGRRGFFEEFTDSSACNTDNCTGQVTLNVIDIFRTDKVAFSIFSMDPYVLPAIIRQGAVPCSPVKPMHAFSINALEFFRVTRNCNPHFSIQSFVKTLCDLQGVAFQPYISCQFTIALDQYLQILWYVQHLMLTTIHRTGPLWCLKNVCPACTYTLQGKPELKFSLLYTMDGNDSLKHAVRQAEDADEADEVDEAGTQCPGKCEELLLGQVLTCDRYLTWEEVDVFAKDHQIDINMLTEGNEENPCAGCWKNMKDQHTTRMWSVFDETGIFMASGERAKYLLAVVSRLLDAFGKGLGSGYDIGCKFKTTLSRSSLTEPAWLLTHTSLVGSFHGHAHGRLCQLDHLATYVEGLSLEDLEGCECAFSKSNALASTYNIYANLSTFLYNNYKQAMNILGETQERLPQLKHELNITDDTTFHVWLAEERAYILSRKKEPKEETVQMTYWQRLVNLTSSRERLAVTELWSIIMSKTATLDLGRNATSTTRLETTQRHAQETYDKDLIAVQEMEVKLGIASRWKPRDVEWQNAGRLMAQWKYQHALNNLESLVVAHIFELGKMNQAGTGYKLRKHIGKALQARSSAIKTALEQYNITARALSPPRCMLTLEEVVEYTFLSDFQLLQDTHEDISQCPWASPTARLALDTSHLQRLVEIARLEGFTGTLEPGRSMNVDAGSPAGPVTIVPPSFIMTYPSLEVALEEDSPDDLNEEQEEEEASVECTRTLEDVLSITT</sequence>
<protein>
    <recommendedName>
        <fullName evidence="3">CxC2-like cysteine cluster KDZ transposase-associated domain-containing protein</fullName>
    </recommendedName>
</protein>
<dbReference type="InterPro" id="IPR040521">
    <property type="entry name" value="KDZ"/>
</dbReference>
<organism evidence="1 2">
    <name type="scientific">Scleroderma citrinum Foug A</name>
    <dbReference type="NCBI Taxonomy" id="1036808"/>
    <lineage>
        <taxon>Eukaryota</taxon>
        <taxon>Fungi</taxon>
        <taxon>Dikarya</taxon>
        <taxon>Basidiomycota</taxon>
        <taxon>Agaricomycotina</taxon>
        <taxon>Agaricomycetes</taxon>
        <taxon>Agaricomycetidae</taxon>
        <taxon>Boletales</taxon>
        <taxon>Sclerodermatineae</taxon>
        <taxon>Sclerodermataceae</taxon>
        <taxon>Scleroderma</taxon>
    </lineage>
</organism>
<dbReference type="EMBL" id="KN822175">
    <property type="protein sequence ID" value="KIM53632.1"/>
    <property type="molecule type" value="Genomic_DNA"/>
</dbReference>
<dbReference type="Pfam" id="PF18758">
    <property type="entry name" value="KDZ"/>
    <property type="match status" value="1"/>
</dbReference>
<gene>
    <name evidence="1" type="ORF">SCLCIDRAFT_31757</name>
</gene>
<dbReference type="Proteomes" id="UP000053989">
    <property type="component" value="Unassembled WGS sequence"/>
</dbReference>
<dbReference type="HOGENOM" id="CLU_013084_2_0_1"/>
<proteinExistence type="predicted"/>
<dbReference type="AlphaFoldDB" id="A0A0C2ZLZ6"/>
<keyword evidence="2" id="KW-1185">Reference proteome</keyword>
<evidence type="ECO:0000313" key="2">
    <source>
        <dbReference type="Proteomes" id="UP000053989"/>
    </source>
</evidence>
<evidence type="ECO:0000313" key="1">
    <source>
        <dbReference type="EMBL" id="KIM53632.1"/>
    </source>
</evidence>
<dbReference type="PANTHER" id="PTHR33096">
    <property type="entry name" value="CXC2 DOMAIN-CONTAINING PROTEIN"/>
    <property type="match status" value="1"/>
</dbReference>
<accession>A0A0C2ZLZ6</accession>
<dbReference type="STRING" id="1036808.A0A0C2ZLZ6"/>
<dbReference type="InParanoid" id="A0A0C2ZLZ6"/>